<organism evidence="2 3">
    <name type="scientific">Delphinapterus leucas</name>
    <name type="common">Beluga whale</name>
    <dbReference type="NCBI Taxonomy" id="9749"/>
    <lineage>
        <taxon>Eukaryota</taxon>
        <taxon>Metazoa</taxon>
        <taxon>Chordata</taxon>
        <taxon>Craniata</taxon>
        <taxon>Vertebrata</taxon>
        <taxon>Euteleostomi</taxon>
        <taxon>Mammalia</taxon>
        <taxon>Eutheria</taxon>
        <taxon>Laurasiatheria</taxon>
        <taxon>Artiodactyla</taxon>
        <taxon>Whippomorpha</taxon>
        <taxon>Cetacea</taxon>
        <taxon>Odontoceti</taxon>
        <taxon>Monodontidae</taxon>
        <taxon>Delphinapterus</taxon>
    </lineage>
</organism>
<reference evidence="3" key="1">
    <citation type="submission" date="2025-08" db="UniProtKB">
        <authorList>
            <consortium name="RefSeq"/>
        </authorList>
    </citation>
    <scope>IDENTIFICATION</scope>
    <source>
        <tissue evidence="3">Blood</tissue>
    </source>
</reference>
<accession>A0A7F8KBP6</accession>
<dbReference type="KEGG" id="dle:111180932"/>
<dbReference type="RefSeq" id="XP_030617127.1">
    <property type="nucleotide sequence ID" value="XM_030761267.1"/>
</dbReference>
<sequence length="309" mass="32804">MALLAEEAGNRPDPTLHGPHTHTVGSWPLPPTRPPQSTPVTSMVGSCLPEIGQRSRLQPGEQWLFLRSFTEPGKPHRATHLNVSEPTFLQPAVNQTPDRVLSSISRPIPQFVVPAPPPLPPEQDAPRVGLVHCSSPSRAELILLALNMRAEKGGLDPPPGGTGRLACSTALQLRGPFSTAPDIIQCWRRPPLSSATSLLLPARCPSPKPAAHLAPCRGAPSSPHSAKSSQWTSMGFSATFQHKPEADAGGCPGPEEEAPGELRATCWHVCSFEPPGEKSCIVACSHVSKTIVILTPAHPSSLQPLGTDK</sequence>
<name>A0A7F8KBP6_DELLE</name>
<keyword evidence="2" id="KW-1185">Reference proteome</keyword>
<feature type="compositionally biased region" description="Pro residues" evidence="1">
    <location>
        <begin position="28"/>
        <end position="37"/>
    </location>
</feature>
<evidence type="ECO:0000256" key="1">
    <source>
        <dbReference type="SAM" id="MobiDB-lite"/>
    </source>
</evidence>
<evidence type="ECO:0000313" key="3">
    <source>
        <dbReference type="RefSeq" id="XP_030617127.1"/>
    </source>
</evidence>
<dbReference type="Proteomes" id="UP000248483">
    <property type="component" value="Unplaced"/>
</dbReference>
<gene>
    <name evidence="3" type="primary">LOC111180932</name>
</gene>
<feature type="region of interest" description="Disordered" evidence="1">
    <location>
        <begin position="1"/>
        <end position="43"/>
    </location>
</feature>
<protein>
    <submittedName>
        <fullName evidence="3">Uncharacterized protein LOC111180932</fullName>
    </submittedName>
</protein>
<dbReference type="GeneID" id="111180932"/>
<dbReference type="InParanoid" id="A0A7F8KBP6"/>
<dbReference type="AlphaFoldDB" id="A0A7F8KBP6"/>
<proteinExistence type="predicted"/>
<evidence type="ECO:0000313" key="2">
    <source>
        <dbReference type="Proteomes" id="UP000248483"/>
    </source>
</evidence>